<evidence type="ECO:0000256" key="2">
    <source>
        <dbReference type="SAM" id="MobiDB-lite"/>
    </source>
</evidence>
<dbReference type="PANTHER" id="PTHR33499">
    <property type="entry name" value="OS12G0282400 PROTEIN-RELATED"/>
    <property type="match status" value="1"/>
</dbReference>
<feature type="compositionally biased region" description="Basic and acidic residues" evidence="2">
    <location>
        <begin position="400"/>
        <end position="419"/>
    </location>
</feature>
<evidence type="ECO:0000313" key="3">
    <source>
        <dbReference type="EMBL" id="EAZ23302.1"/>
    </source>
</evidence>
<keyword evidence="1" id="KW-0175">Coiled coil</keyword>
<gene>
    <name evidence="3" type="ORF">OsJ_06998</name>
</gene>
<proteinExistence type="predicted"/>
<evidence type="ECO:0000256" key="1">
    <source>
        <dbReference type="SAM" id="Coils"/>
    </source>
</evidence>
<dbReference type="Pfam" id="PF03004">
    <property type="entry name" value="Transposase_24"/>
    <property type="match status" value="1"/>
</dbReference>
<dbReference type="EMBL" id="CM000139">
    <property type="protein sequence ID" value="EAZ23302.1"/>
    <property type="molecule type" value="Genomic_DNA"/>
</dbReference>
<reference evidence="3" key="1">
    <citation type="journal article" date="2005" name="PLoS Biol.">
        <title>The genomes of Oryza sativa: a history of duplications.</title>
        <authorList>
            <person name="Yu J."/>
            <person name="Wang J."/>
            <person name="Lin W."/>
            <person name="Li S."/>
            <person name="Li H."/>
            <person name="Zhou J."/>
            <person name="Ni P."/>
            <person name="Dong W."/>
            <person name="Hu S."/>
            <person name="Zeng C."/>
            <person name="Zhang J."/>
            <person name="Zhang Y."/>
            <person name="Li R."/>
            <person name="Xu Z."/>
            <person name="Li S."/>
            <person name="Li X."/>
            <person name="Zheng H."/>
            <person name="Cong L."/>
            <person name="Lin L."/>
            <person name="Yin J."/>
            <person name="Geng J."/>
            <person name="Li G."/>
            <person name="Shi J."/>
            <person name="Liu J."/>
            <person name="Lv H."/>
            <person name="Li J."/>
            <person name="Wang J."/>
            <person name="Deng Y."/>
            <person name="Ran L."/>
            <person name="Shi X."/>
            <person name="Wang X."/>
            <person name="Wu Q."/>
            <person name="Li C."/>
            <person name="Ren X."/>
            <person name="Wang J."/>
            <person name="Wang X."/>
            <person name="Li D."/>
            <person name="Liu D."/>
            <person name="Zhang X."/>
            <person name="Ji Z."/>
            <person name="Zhao W."/>
            <person name="Sun Y."/>
            <person name="Zhang Z."/>
            <person name="Bao J."/>
            <person name="Han Y."/>
            <person name="Dong L."/>
            <person name="Ji J."/>
            <person name="Chen P."/>
            <person name="Wu S."/>
            <person name="Liu J."/>
            <person name="Xiao Y."/>
            <person name="Bu D."/>
            <person name="Tan J."/>
            <person name="Yang L."/>
            <person name="Ye C."/>
            <person name="Zhang J."/>
            <person name="Xu J."/>
            <person name="Zhou Y."/>
            <person name="Yu Y."/>
            <person name="Zhang B."/>
            <person name="Zhuang S."/>
            <person name="Wei H."/>
            <person name="Liu B."/>
            <person name="Lei M."/>
            <person name="Yu H."/>
            <person name="Li Y."/>
            <person name="Xu H."/>
            <person name="Wei S."/>
            <person name="He X."/>
            <person name="Fang L."/>
            <person name="Zhang Z."/>
            <person name="Zhang Y."/>
            <person name="Huang X."/>
            <person name="Su Z."/>
            <person name="Tong W."/>
            <person name="Li J."/>
            <person name="Tong Z."/>
            <person name="Li S."/>
            <person name="Ye J."/>
            <person name="Wang L."/>
            <person name="Fang L."/>
            <person name="Lei T."/>
            <person name="Chen C."/>
            <person name="Chen H."/>
            <person name="Xu Z."/>
            <person name="Li H."/>
            <person name="Huang H."/>
            <person name="Zhang F."/>
            <person name="Xu H."/>
            <person name="Li N."/>
            <person name="Zhao C."/>
            <person name="Li S."/>
            <person name="Dong L."/>
            <person name="Huang Y."/>
            <person name="Li L."/>
            <person name="Xi Y."/>
            <person name="Qi Q."/>
            <person name="Li W."/>
            <person name="Zhang B."/>
            <person name="Hu W."/>
            <person name="Zhang Y."/>
            <person name="Tian X."/>
            <person name="Jiao Y."/>
            <person name="Liang X."/>
            <person name="Jin J."/>
            <person name="Gao L."/>
            <person name="Zheng W."/>
            <person name="Hao B."/>
            <person name="Liu S."/>
            <person name="Wang W."/>
            <person name="Yuan L."/>
            <person name="Cao M."/>
            <person name="McDermott J."/>
            <person name="Samudrala R."/>
            <person name="Wang J."/>
            <person name="Wong G.K."/>
            <person name="Yang H."/>
        </authorList>
    </citation>
    <scope>NUCLEOTIDE SEQUENCE [LARGE SCALE GENOMIC DNA]</scope>
</reference>
<dbReference type="InterPro" id="IPR004252">
    <property type="entry name" value="Probable_transposase_24"/>
</dbReference>
<organism evidence="3">
    <name type="scientific">Oryza sativa subsp. japonica</name>
    <name type="common">Rice</name>
    <dbReference type="NCBI Taxonomy" id="39947"/>
    <lineage>
        <taxon>Eukaryota</taxon>
        <taxon>Viridiplantae</taxon>
        <taxon>Streptophyta</taxon>
        <taxon>Embryophyta</taxon>
        <taxon>Tracheophyta</taxon>
        <taxon>Spermatophyta</taxon>
        <taxon>Magnoliopsida</taxon>
        <taxon>Liliopsida</taxon>
        <taxon>Poales</taxon>
        <taxon>Poaceae</taxon>
        <taxon>BOP clade</taxon>
        <taxon>Oryzoideae</taxon>
        <taxon>Oryzeae</taxon>
        <taxon>Oryzinae</taxon>
        <taxon>Oryza</taxon>
        <taxon>Oryza sativa</taxon>
    </lineage>
</organism>
<dbReference type="AlphaFoldDB" id="A3A7L3"/>
<sequence>MSRSRSLSPEVTTRGCIEWPTWSPQGSQMSILPTTEHLNAKLLHEYISPPDLPSHSVICSSSLGTHQSSKIVTTGSEDHSFSLDSVGSKDHSYSFVSVVEDTMGDAVEDKMYQVVKEDEPKELLRDSKVNLMANVVEDTMKEKEINEDDHMGWYSLALVVEDTMDQQVGADIMDQQVVEDSLVTYTMEESDEDEYLKAEYEKGALIFARDEANALERKEAEARYEKSLEEIRDEFLKIYAMSLRNSRNRAGLKMPHRTGSKPFKEIIYNMGGKENRPPTLDELFFETRKKGDTLVDVESSRMHAELVDVVSSDPNLSNVEVMDKCYNGNKRRDHLIGFGGGVKARDVRGPALSKAELHARLRATERENKMLREENSQVVESVNQMQNEWAEMRRDYYANCENRSDTGSQRRHERIHSERDDYDANEDGTC</sequence>
<reference evidence="3" key="2">
    <citation type="submission" date="2008-12" db="EMBL/GenBank/DDBJ databases">
        <title>Improved gene annotation of the rice (Oryza sativa) genomes.</title>
        <authorList>
            <person name="Wang J."/>
            <person name="Li R."/>
            <person name="Fan W."/>
            <person name="Huang Q."/>
            <person name="Zhang J."/>
            <person name="Zhou Y."/>
            <person name="Hu Y."/>
            <person name="Zi S."/>
            <person name="Li J."/>
            <person name="Ni P."/>
            <person name="Zheng H."/>
            <person name="Zhang Y."/>
            <person name="Zhao M."/>
            <person name="Hao Q."/>
            <person name="McDermott J."/>
            <person name="Samudrala R."/>
            <person name="Kristiansen K."/>
            <person name="Wong G.K.-S."/>
        </authorList>
    </citation>
    <scope>NUCLEOTIDE SEQUENCE</scope>
</reference>
<dbReference type="Proteomes" id="UP000007752">
    <property type="component" value="Chromosome 2"/>
</dbReference>
<feature type="compositionally biased region" description="Acidic residues" evidence="2">
    <location>
        <begin position="420"/>
        <end position="430"/>
    </location>
</feature>
<accession>A3A7L3</accession>
<feature type="coiled-coil region" evidence="1">
    <location>
        <begin position="354"/>
        <end position="388"/>
    </location>
</feature>
<protein>
    <submittedName>
        <fullName evidence="3">Uncharacterized protein</fullName>
    </submittedName>
</protein>
<name>A3A7L3_ORYSJ</name>
<dbReference type="PANTHER" id="PTHR33499:SF40">
    <property type="entry name" value="TRANSPOSASE-ASSOCIATED DOMAIN-CONTAINING PROTEIN"/>
    <property type="match status" value="1"/>
</dbReference>
<feature type="region of interest" description="Disordered" evidence="2">
    <location>
        <begin position="400"/>
        <end position="430"/>
    </location>
</feature>